<accession>A0A8S5RMV7</accession>
<dbReference type="EMBL" id="BK059128">
    <property type="protein sequence ID" value="DAE32696.1"/>
    <property type="molecule type" value="Genomic_DNA"/>
</dbReference>
<organism evidence="1">
    <name type="scientific">virus sp. ctFlR8</name>
    <dbReference type="NCBI Taxonomy" id="2825811"/>
    <lineage>
        <taxon>Viruses</taxon>
    </lineage>
</organism>
<sequence length="81" mass="9332">MDKFLEIVFESQIINTAEKGDKASEYFKPFFDKLQEIVSEKVFEELMDSFSECEVNTINYYAVEGMKLAIGIMNGSYVPQI</sequence>
<proteinExistence type="predicted"/>
<protein>
    <submittedName>
        <fullName evidence="1">Uncharacterized protein</fullName>
    </submittedName>
</protein>
<evidence type="ECO:0000313" key="1">
    <source>
        <dbReference type="EMBL" id="DAE32696.1"/>
    </source>
</evidence>
<name>A0A8S5RMV7_9VIRU</name>
<reference evidence="1" key="1">
    <citation type="journal article" date="2021" name="Proc. Natl. Acad. Sci. U.S.A.">
        <title>A Catalog of Tens of Thousands of Viruses from Human Metagenomes Reveals Hidden Associations with Chronic Diseases.</title>
        <authorList>
            <person name="Tisza M.J."/>
            <person name="Buck C.B."/>
        </authorList>
    </citation>
    <scope>NUCLEOTIDE SEQUENCE</scope>
    <source>
        <strain evidence="1">CtFlR8</strain>
    </source>
</reference>